<dbReference type="Pfam" id="PF05257">
    <property type="entry name" value="CHAP"/>
    <property type="match status" value="1"/>
</dbReference>
<protein>
    <recommendedName>
        <fullName evidence="3">LysM domain-containing protein</fullName>
    </recommendedName>
</protein>
<evidence type="ECO:0000313" key="4">
    <source>
        <dbReference type="EMBL" id="OKH95408.1"/>
    </source>
</evidence>
<dbReference type="InterPro" id="IPR007921">
    <property type="entry name" value="CHAP_dom"/>
</dbReference>
<dbReference type="InterPro" id="IPR036366">
    <property type="entry name" value="PGBDSf"/>
</dbReference>
<evidence type="ECO:0000259" key="3">
    <source>
        <dbReference type="PROSITE" id="PS51782"/>
    </source>
</evidence>
<dbReference type="STRING" id="1048205.AB852_00615"/>
<dbReference type="SUPFAM" id="SSF54106">
    <property type="entry name" value="LysM domain"/>
    <property type="match status" value="1"/>
</dbReference>
<dbReference type="Pfam" id="PF01476">
    <property type="entry name" value="LysM"/>
    <property type="match status" value="1"/>
</dbReference>
<proteinExistence type="predicted"/>
<dbReference type="InterPro" id="IPR036365">
    <property type="entry name" value="PGBD-like_sf"/>
</dbReference>
<feature type="region of interest" description="Disordered" evidence="2">
    <location>
        <begin position="231"/>
        <end position="273"/>
    </location>
</feature>
<sequence length="333" mass="35486">MNSQAAKVISIAKAENGYKEEHVNGRWNNIQKFSPAVPGLGWSQGMAWCATFCSWVALRAGVEHLFPRTASCLTGVTWFRNQGRFSVFPAVGAQVFFGKNGGTHTGLVYKYDATWIYTVEGNTNTSGSPEGNGVYLKKRKRKDPYTYGYGLPKYREGIVTADPGRKGKAGFTYAPTASAPAAGSPGPTSPGSKTKTVVVKAGQTLGTIAAAVGASLTAVLGLNPQIKNPHVIHPGDKVTVPARPTQVKPPSKPKPPPFPGAQHFRPGSSNQHVTQLGEALVRKGYGRFYEFGPGPKWTGADHSAVRAFQVAQGWSGTGADGYPGPQTWARLMK</sequence>
<evidence type="ECO:0000313" key="5">
    <source>
        <dbReference type="Proteomes" id="UP000186455"/>
    </source>
</evidence>
<evidence type="ECO:0000256" key="1">
    <source>
        <dbReference type="ARBA" id="ARBA00022801"/>
    </source>
</evidence>
<dbReference type="Gene3D" id="1.10.101.10">
    <property type="entry name" value="PGBD-like superfamily/PGBD"/>
    <property type="match status" value="1"/>
</dbReference>
<name>A0A1Q4VC33_9ACTN</name>
<dbReference type="SMART" id="SM00257">
    <property type="entry name" value="LysM"/>
    <property type="match status" value="1"/>
</dbReference>
<gene>
    <name evidence="4" type="ORF">AB852_00615</name>
</gene>
<dbReference type="EMBL" id="LFBV01000001">
    <property type="protein sequence ID" value="OKH95408.1"/>
    <property type="molecule type" value="Genomic_DNA"/>
</dbReference>
<dbReference type="NCBIfam" id="NF038080">
    <property type="entry name" value="PG_bind_siph"/>
    <property type="match status" value="1"/>
</dbReference>
<dbReference type="PROSITE" id="PS51782">
    <property type="entry name" value="LYSM"/>
    <property type="match status" value="1"/>
</dbReference>
<dbReference type="InterPro" id="IPR018392">
    <property type="entry name" value="LysM"/>
</dbReference>
<feature type="compositionally biased region" description="Pro residues" evidence="2">
    <location>
        <begin position="250"/>
        <end position="259"/>
    </location>
</feature>
<keyword evidence="1" id="KW-0378">Hydrolase</keyword>
<dbReference type="RefSeq" id="WP_073782486.1">
    <property type="nucleotide sequence ID" value="NZ_LFBV01000001.1"/>
</dbReference>
<reference evidence="4 5" key="1">
    <citation type="submission" date="2015-06" db="EMBL/GenBank/DDBJ databases">
        <title>Cloning and characterization of the uncialamcin biosynthetic gene cluster.</title>
        <authorList>
            <person name="Yan X."/>
            <person name="Huang T."/>
            <person name="Ge H."/>
            <person name="Shen B."/>
        </authorList>
    </citation>
    <scope>NUCLEOTIDE SEQUENCE [LARGE SCALE GENOMIC DNA]</scope>
    <source>
        <strain evidence="4 5">DCA2648</strain>
    </source>
</reference>
<dbReference type="Gene3D" id="3.10.350.10">
    <property type="entry name" value="LysM domain"/>
    <property type="match status" value="1"/>
</dbReference>
<accession>A0A1Q4VC33</accession>
<dbReference type="CDD" id="cd00118">
    <property type="entry name" value="LysM"/>
    <property type="match status" value="1"/>
</dbReference>
<keyword evidence="5" id="KW-1185">Reference proteome</keyword>
<comment type="caution">
    <text evidence="4">The sequence shown here is derived from an EMBL/GenBank/DDBJ whole genome shotgun (WGS) entry which is preliminary data.</text>
</comment>
<dbReference type="AlphaFoldDB" id="A0A1Q4VC33"/>
<evidence type="ECO:0000256" key="2">
    <source>
        <dbReference type="SAM" id="MobiDB-lite"/>
    </source>
</evidence>
<dbReference type="InterPro" id="IPR047763">
    <property type="entry name" value="PG_bind_dom_phiBT1-type"/>
</dbReference>
<feature type="domain" description="LysM" evidence="3">
    <location>
        <begin position="195"/>
        <end position="240"/>
    </location>
</feature>
<dbReference type="InterPro" id="IPR036779">
    <property type="entry name" value="LysM_dom_sf"/>
</dbReference>
<organism evidence="4 5">
    <name type="scientific">Streptomyces uncialis</name>
    <dbReference type="NCBI Taxonomy" id="1048205"/>
    <lineage>
        <taxon>Bacteria</taxon>
        <taxon>Bacillati</taxon>
        <taxon>Actinomycetota</taxon>
        <taxon>Actinomycetes</taxon>
        <taxon>Kitasatosporales</taxon>
        <taxon>Streptomycetaceae</taxon>
        <taxon>Streptomyces</taxon>
    </lineage>
</organism>
<dbReference type="SUPFAM" id="SSF47090">
    <property type="entry name" value="PGBD-like"/>
    <property type="match status" value="1"/>
</dbReference>
<dbReference type="Proteomes" id="UP000186455">
    <property type="component" value="Unassembled WGS sequence"/>
</dbReference>